<evidence type="ECO:0000256" key="2">
    <source>
        <dbReference type="ARBA" id="ARBA00023186"/>
    </source>
</evidence>
<evidence type="ECO:0000256" key="3">
    <source>
        <dbReference type="ARBA" id="ARBA00025596"/>
    </source>
</evidence>
<evidence type="ECO:0000313" key="8">
    <source>
        <dbReference type="Proteomes" id="UP000509383"/>
    </source>
</evidence>
<evidence type="ECO:0000256" key="1">
    <source>
        <dbReference type="ARBA" id="ARBA00010476"/>
    </source>
</evidence>
<dbReference type="InterPro" id="IPR036869">
    <property type="entry name" value="J_dom_sf"/>
</dbReference>
<dbReference type="SUPFAM" id="SSF47144">
    <property type="entry name" value="HSC20 (HSCB), C-terminal oligomerisation domain"/>
    <property type="match status" value="1"/>
</dbReference>
<proteinExistence type="inferred from homology"/>
<evidence type="ECO:0000313" key="7">
    <source>
        <dbReference type="EMBL" id="GJN50505.1"/>
    </source>
</evidence>
<dbReference type="Pfam" id="PF00226">
    <property type="entry name" value="DnaJ"/>
    <property type="match status" value="1"/>
</dbReference>
<dbReference type="GO" id="GO:1990230">
    <property type="term" value="C:iron-sulfur cluster transfer complex"/>
    <property type="evidence" value="ECO:0007669"/>
    <property type="project" value="TreeGrafter"/>
</dbReference>
<evidence type="ECO:0000256" key="4">
    <source>
        <dbReference type="HAMAP-Rule" id="MF_00682"/>
    </source>
</evidence>
<evidence type="ECO:0000313" key="9">
    <source>
        <dbReference type="Proteomes" id="UP001054892"/>
    </source>
</evidence>
<feature type="domain" description="J" evidence="5">
    <location>
        <begin position="5"/>
        <end position="77"/>
    </location>
</feature>
<keyword evidence="2 4" id="KW-0143">Chaperone</keyword>
<dbReference type="AlphaFoldDB" id="A0A6J4EBN2"/>
<comment type="similarity">
    <text evidence="1 4">Belongs to the HscB family.</text>
</comment>
<dbReference type="Gene3D" id="1.10.287.110">
    <property type="entry name" value="DnaJ domain"/>
    <property type="match status" value="1"/>
</dbReference>
<comment type="function">
    <text evidence="3 4">Co-chaperone involved in the maturation of iron-sulfur cluster-containing proteins. Seems to help targeting proteins to be folded toward HscA.</text>
</comment>
<dbReference type="GO" id="GO:0006457">
    <property type="term" value="P:protein folding"/>
    <property type="evidence" value="ECO:0007669"/>
    <property type="project" value="UniProtKB-UniRule"/>
</dbReference>
<dbReference type="EMBL" id="AP023189">
    <property type="protein sequence ID" value="BCG26759.1"/>
    <property type="molecule type" value="Genomic_DNA"/>
</dbReference>
<dbReference type="SMART" id="SM00271">
    <property type="entry name" value="DnaJ"/>
    <property type="match status" value="1"/>
</dbReference>
<accession>A0A6J4EBN2</accession>
<dbReference type="Proteomes" id="UP001054892">
    <property type="component" value="Unassembled WGS sequence"/>
</dbReference>
<dbReference type="EMBL" id="BQKM01000001">
    <property type="protein sequence ID" value="GJN50505.1"/>
    <property type="molecule type" value="Genomic_DNA"/>
</dbReference>
<dbReference type="InterPro" id="IPR036386">
    <property type="entry name" value="HscB_C_sf"/>
</dbReference>
<dbReference type="PROSITE" id="PS50076">
    <property type="entry name" value="DNAJ_2"/>
    <property type="match status" value="1"/>
</dbReference>
<organism evidence="6 8">
    <name type="scientific">Pseudomonas tohonis</name>
    <dbReference type="NCBI Taxonomy" id="2725477"/>
    <lineage>
        <taxon>Bacteria</taxon>
        <taxon>Pseudomonadati</taxon>
        <taxon>Pseudomonadota</taxon>
        <taxon>Gammaproteobacteria</taxon>
        <taxon>Pseudomonadales</taxon>
        <taxon>Pseudomonadaceae</taxon>
        <taxon>Pseudomonas</taxon>
    </lineage>
</organism>
<dbReference type="FunFam" id="1.20.1280.20:FF:000005">
    <property type="entry name" value="Co-chaperone protein HscB homolog"/>
    <property type="match status" value="1"/>
</dbReference>
<dbReference type="KEGG" id="ptw:TUM18999_49500"/>
<dbReference type="GO" id="GO:0051259">
    <property type="term" value="P:protein complex oligomerization"/>
    <property type="evidence" value="ECO:0007669"/>
    <property type="project" value="InterPro"/>
</dbReference>
<dbReference type="Gene3D" id="1.20.1280.20">
    <property type="entry name" value="HscB, C-terminal domain"/>
    <property type="match status" value="1"/>
</dbReference>
<dbReference type="GO" id="GO:0051087">
    <property type="term" value="F:protein-folding chaperone binding"/>
    <property type="evidence" value="ECO:0007669"/>
    <property type="project" value="InterPro"/>
</dbReference>
<evidence type="ECO:0000259" key="5">
    <source>
        <dbReference type="PROSITE" id="PS50076"/>
    </source>
</evidence>
<dbReference type="Pfam" id="PF07743">
    <property type="entry name" value="HSCB_C"/>
    <property type="match status" value="1"/>
</dbReference>
<dbReference type="HAMAP" id="MF_00682">
    <property type="entry name" value="HscB"/>
    <property type="match status" value="1"/>
</dbReference>
<dbReference type="NCBIfam" id="TIGR00714">
    <property type="entry name" value="hscB"/>
    <property type="match status" value="1"/>
</dbReference>
<dbReference type="PANTHER" id="PTHR14021:SF15">
    <property type="entry name" value="IRON-SULFUR CLUSTER CO-CHAPERONE PROTEIN HSCB"/>
    <property type="match status" value="1"/>
</dbReference>
<dbReference type="InterPro" id="IPR009073">
    <property type="entry name" value="HscB_oligo_C"/>
</dbReference>
<dbReference type="GO" id="GO:0044571">
    <property type="term" value="P:[2Fe-2S] cluster assembly"/>
    <property type="evidence" value="ECO:0007669"/>
    <property type="project" value="InterPro"/>
</dbReference>
<comment type="subunit">
    <text evidence="4">Interacts with HscA and stimulates its ATPase activity.</text>
</comment>
<name>A0A6J4EBN2_9PSED</name>
<dbReference type="InterPro" id="IPR001623">
    <property type="entry name" value="DnaJ_domain"/>
</dbReference>
<keyword evidence="9" id="KW-1185">Reference proteome</keyword>
<reference evidence="6 8" key="1">
    <citation type="submission" date="2020-05" db="EMBL/GenBank/DDBJ databases">
        <title>Characterization of novel class B3 metallo-beta-lactamase from novel Pseudomonas species.</title>
        <authorList>
            <person name="Yamada K."/>
            <person name="Aoki K."/>
            <person name="Ishii Y."/>
        </authorList>
    </citation>
    <scope>NUCLEOTIDE SEQUENCE [LARGE SCALE GENOMIC DNA]</scope>
    <source>
        <strain evidence="6 8">TUM18999</strain>
        <strain evidence="7 9">TUM20286</strain>
    </source>
</reference>
<dbReference type="GO" id="GO:0001671">
    <property type="term" value="F:ATPase activator activity"/>
    <property type="evidence" value="ECO:0007669"/>
    <property type="project" value="InterPro"/>
</dbReference>
<gene>
    <name evidence="4 6" type="primary">hscB</name>
    <name evidence="6" type="ORF">TUM18999_49500</name>
    <name evidence="7" type="ORF">TUM20286_02570</name>
</gene>
<dbReference type="SUPFAM" id="SSF46565">
    <property type="entry name" value="Chaperone J-domain"/>
    <property type="match status" value="1"/>
</dbReference>
<dbReference type="Proteomes" id="UP000509383">
    <property type="component" value="Chromosome"/>
</dbReference>
<dbReference type="RefSeq" id="WP_173172874.1">
    <property type="nucleotide sequence ID" value="NZ_AP023189.1"/>
</dbReference>
<dbReference type="NCBIfam" id="NF001420">
    <property type="entry name" value="PRK00294.1"/>
    <property type="match status" value="1"/>
</dbReference>
<evidence type="ECO:0000313" key="6">
    <source>
        <dbReference type="EMBL" id="BCG26759.1"/>
    </source>
</evidence>
<dbReference type="InterPro" id="IPR004640">
    <property type="entry name" value="HscB"/>
</dbReference>
<protein>
    <recommendedName>
        <fullName evidence="4">Co-chaperone protein HscB homolog</fullName>
    </recommendedName>
</protein>
<sequence>MGTPCHFALFDLKPGFDLDLDQLASRYRELARNAHPDRFVDAPEREQRLAVEHAAQLNEAYQTLKSAPRRARYLLAVRGHELPLEATVKDPEFLLQQMQWREELEELQDSADLPGVATFKRRLKVAQADLDQAFSACWSDDARREEAERLVRRMQFLDKLTHEVRQLEERLDD</sequence>
<dbReference type="CDD" id="cd06257">
    <property type="entry name" value="DnaJ"/>
    <property type="match status" value="1"/>
</dbReference>
<dbReference type="PANTHER" id="PTHR14021">
    <property type="entry name" value="IRON-SULFUR CLUSTER CO-CHAPERONE PROTEIN HSCB"/>
    <property type="match status" value="1"/>
</dbReference>